<feature type="compositionally biased region" description="Basic and acidic residues" evidence="1">
    <location>
        <begin position="141"/>
        <end position="154"/>
    </location>
</feature>
<feature type="region of interest" description="Disordered" evidence="1">
    <location>
        <begin position="1"/>
        <end position="26"/>
    </location>
</feature>
<feature type="compositionally biased region" description="Polar residues" evidence="1">
    <location>
        <begin position="155"/>
        <end position="166"/>
    </location>
</feature>
<feature type="compositionally biased region" description="Low complexity" evidence="1">
    <location>
        <begin position="271"/>
        <end position="286"/>
    </location>
</feature>
<proteinExistence type="predicted"/>
<name>A0A200QLD4_MACCD</name>
<accession>A0A200QLD4</accession>
<dbReference type="AlphaFoldDB" id="A0A200QLD4"/>
<feature type="compositionally biased region" description="Polar residues" evidence="1">
    <location>
        <begin position="1"/>
        <end position="19"/>
    </location>
</feature>
<feature type="compositionally biased region" description="Basic and acidic residues" evidence="1">
    <location>
        <begin position="167"/>
        <end position="186"/>
    </location>
</feature>
<feature type="compositionally biased region" description="Low complexity" evidence="1">
    <location>
        <begin position="116"/>
        <end position="135"/>
    </location>
</feature>
<evidence type="ECO:0000313" key="2">
    <source>
        <dbReference type="EMBL" id="OVA11296.1"/>
    </source>
</evidence>
<comment type="caution">
    <text evidence="2">The sequence shown here is derived from an EMBL/GenBank/DDBJ whole genome shotgun (WGS) entry which is preliminary data.</text>
</comment>
<feature type="compositionally biased region" description="Polar residues" evidence="1">
    <location>
        <begin position="244"/>
        <end position="253"/>
    </location>
</feature>
<feature type="compositionally biased region" description="Basic and acidic residues" evidence="1">
    <location>
        <begin position="290"/>
        <end position="325"/>
    </location>
</feature>
<dbReference type="EMBL" id="MVGT01001713">
    <property type="protein sequence ID" value="OVA11296.1"/>
    <property type="molecule type" value="Genomic_DNA"/>
</dbReference>
<feature type="compositionally biased region" description="Basic and acidic residues" evidence="1">
    <location>
        <begin position="258"/>
        <end position="270"/>
    </location>
</feature>
<evidence type="ECO:0000256" key="1">
    <source>
        <dbReference type="SAM" id="MobiDB-lite"/>
    </source>
</evidence>
<feature type="compositionally biased region" description="Basic residues" evidence="1">
    <location>
        <begin position="421"/>
        <end position="445"/>
    </location>
</feature>
<protein>
    <submittedName>
        <fullName evidence="2">Uncharacterized protein</fullName>
    </submittedName>
</protein>
<feature type="compositionally biased region" description="Polar residues" evidence="1">
    <location>
        <begin position="340"/>
        <end position="355"/>
    </location>
</feature>
<gene>
    <name evidence="2" type="ORF">BVC80_1587g20</name>
</gene>
<feature type="compositionally biased region" description="Basic residues" evidence="1">
    <location>
        <begin position="477"/>
        <end position="486"/>
    </location>
</feature>
<feature type="region of interest" description="Disordered" evidence="1">
    <location>
        <begin position="109"/>
        <end position="356"/>
    </location>
</feature>
<dbReference type="Proteomes" id="UP000195402">
    <property type="component" value="Unassembled WGS sequence"/>
</dbReference>
<keyword evidence="3" id="KW-1185">Reference proteome</keyword>
<dbReference type="InParanoid" id="A0A200QLD4"/>
<evidence type="ECO:0000313" key="3">
    <source>
        <dbReference type="Proteomes" id="UP000195402"/>
    </source>
</evidence>
<feature type="region of interest" description="Disordered" evidence="1">
    <location>
        <begin position="409"/>
        <end position="514"/>
    </location>
</feature>
<dbReference type="OrthoDB" id="1937388at2759"/>
<sequence length="514" mass="58719">MDPSENASESASQTSNASNHPLPGAIVPTFHLPGDGVPTFNNAIALQQYQFQQSLINQQLLAQQQAVAHAVSIKAAAERAAARAAEISKLLNSEKDDVLEESYVELAPKKEEPGLKSNSRSSSPPLSSKSKSISPVRYGNSRKEHQEYSQRDHSSWTQRNSSSYSRYNDHKSYSRFSYRRDADRSGGRSYVSYRRNTSRSRRTSPLPRSMRYRHDDSRSPRRNYIRSPSPKSGHRISSGVPNKCNISKSSIHISSPRHAREASPSKETSRRSFSSSRKSPSHSTTSIVEEANKIDNDTSTRADDNASKLDVKWREREGRPSRDNLRSGNPYSSRSRHTSDYSGKLNTQEPSQRGTCNHEVDISENPSIPGECAIYPLPDAHEGMDRKVVGVNSPSMVLDGVAKLDAGEVSMSPKPYDYPEKRHKWRSKSRDRTTKHHKRHHKKHHRESEEDEDERRESRKEKKLKRHERKEISHKSRDVRKKKRKHWDTSSSRSSDDIEYRKKYHIGPRNYEII</sequence>
<organism evidence="2 3">
    <name type="scientific">Macleaya cordata</name>
    <name type="common">Five-seeded plume-poppy</name>
    <name type="synonym">Bocconia cordata</name>
    <dbReference type="NCBI Taxonomy" id="56857"/>
    <lineage>
        <taxon>Eukaryota</taxon>
        <taxon>Viridiplantae</taxon>
        <taxon>Streptophyta</taxon>
        <taxon>Embryophyta</taxon>
        <taxon>Tracheophyta</taxon>
        <taxon>Spermatophyta</taxon>
        <taxon>Magnoliopsida</taxon>
        <taxon>Ranunculales</taxon>
        <taxon>Papaveraceae</taxon>
        <taxon>Papaveroideae</taxon>
        <taxon>Macleaya</taxon>
    </lineage>
</organism>
<reference evidence="2 3" key="1">
    <citation type="journal article" date="2017" name="Mol. Plant">
        <title>The Genome of Medicinal Plant Macleaya cordata Provides New Insights into Benzylisoquinoline Alkaloids Metabolism.</title>
        <authorList>
            <person name="Liu X."/>
            <person name="Liu Y."/>
            <person name="Huang P."/>
            <person name="Ma Y."/>
            <person name="Qing Z."/>
            <person name="Tang Q."/>
            <person name="Cao H."/>
            <person name="Cheng P."/>
            <person name="Zheng Y."/>
            <person name="Yuan Z."/>
            <person name="Zhou Y."/>
            <person name="Liu J."/>
            <person name="Tang Z."/>
            <person name="Zhuo Y."/>
            <person name="Zhang Y."/>
            <person name="Yu L."/>
            <person name="Huang J."/>
            <person name="Yang P."/>
            <person name="Peng Q."/>
            <person name="Zhang J."/>
            <person name="Jiang W."/>
            <person name="Zhang Z."/>
            <person name="Lin K."/>
            <person name="Ro D.K."/>
            <person name="Chen X."/>
            <person name="Xiong X."/>
            <person name="Shang Y."/>
            <person name="Huang S."/>
            <person name="Zeng J."/>
        </authorList>
    </citation>
    <scope>NUCLEOTIDE SEQUENCE [LARGE SCALE GENOMIC DNA]</scope>
    <source>
        <strain evidence="3">cv. BLH2017</strain>
        <tissue evidence="2">Root</tissue>
    </source>
</reference>
<dbReference type="OMA" id="LQQYQFQ"/>